<dbReference type="InterPro" id="IPR020103">
    <property type="entry name" value="PsdUridine_synth_cat_dom_sf"/>
</dbReference>
<evidence type="ECO:0000313" key="3">
    <source>
        <dbReference type="WBParaSite" id="jg4267"/>
    </source>
</evidence>
<evidence type="ECO:0000313" key="2">
    <source>
        <dbReference type="Proteomes" id="UP000887574"/>
    </source>
</evidence>
<accession>A0A915EDV6</accession>
<dbReference type="Proteomes" id="UP000887574">
    <property type="component" value="Unplaced"/>
</dbReference>
<dbReference type="GO" id="GO:0001522">
    <property type="term" value="P:pseudouridine synthesis"/>
    <property type="evidence" value="ECO:0007669"/>
    <property type="project" value="InterPro"/>
</dbReference>
<organism evidence="2 3">
    <name type="scientific">Ditylenchus dipsaci</name>
    <dbReference type="NCBI Taxonomy" id="166011"/>
    <lineage>
        <taxon>Eukaryota</taxon>
        <taxon>Metazoa</taxon>
        <taxon>Ecdysozoa</taxon>
        <taxon>Nematoda</taxon>
        <taxon>Chromadorea</taxon>
        <taxon>Rhabditida</taxon>
        <taxon>Tylenchina</taxon>
        <taxon>Tylenchomorpha</taxon>
        <taxon>Sphaerularioidea</taxon>
        <taxon>Anguinidae</taxon>
        <taxon>Anguininae</taxon>
        <taxon>Ditylenchus</taxon>
    </lineage>
</organism>
<dbReference type="Gene3D" id="3.30.2350.10">
    <property type="entry name" value="Pseudouridine synthase"/>
    <property type="match status" value="1"/>
</dbReference>
<dbReference type="WBParaSite" id="jg4267">
    <property type="protein sequence ID" value="jg4267"/>
    <property type="gene ID" value="jg4267"/>
</dbReference>
<reference evidence="3" key="1">
    <citation type="submission" date="2022-11" db="UniProtKB">
        <authorList>
            <consortium name="WormBaseParasite"/>
        </authorList>
    </citation>
    <scope>IDENTIFICATION</scope>
</reference>
<protein>
    <submittedName>
        <fullName evidence="3">Pseudouridine synthase RsuA/RluA-like domain-containing protein</fullName>
    </submittedName>
</protein>
<feature type="region of interest" description="Disordered" evidence="1">
    <location>
        <begin position="400"/>
        <end position="425"/>
    </location>
</feature>
<evidence type="ECO:0000256" key="1">
    <source>
        <dbReference type="SAM" id="MobiDB-lite"/>
    </source>
</evidence>
<name>A0A915EDV6_9BILA</name>
<dbReference type="AlphaFoldDB" id="A0A915EDV6"/>
<feature type="compositionally biased region" description="Acidic residues" evidence="1">
    <location>
        <begin position="405"/>
        <end position="425"/>
    </location>
</feature>
<sequence length="439" mass="50133">MRFNSVLRICETFKCRNWTSAFSLVSSKSYSTETQKLLSKSTPLEELLKIALNPYEPKSAKDLADKLSKEIIFHKAGDVLVINKPYGVSSTGRRHEKRGIFKNNLEGFDPEEKKDSSITLEDALPLLGEHFKEKGLHFCMGLKRYASGPVVLPCSNRAFEKIKNSLQQATFFTSGGFYMYKVLAICLQKPGKSSDTVCGFATYEDSREAKEFVFVPNAKAHSHARQTNKAIQGQMRYNVLATNHGLSLIDLHFSKWNRHLPRLMMSHLGAPIFGDSLYEKRMIRVGDELASVRPKDLWRSKEMGTEYVPQEFMKLISKQDKEYAELKSQIPMFLAVYESDFPRFNNPKDRHTGLIVRTPPPAHFYAMSKLLGFDRTIKKHMNSLGKRRNMKQSMCMAMGYNDDPIGNEDQENQDDAGQDVYSTEEEERNAVEFLMNVSP</sequence>
<dbReference type="SUPFAM" id="SSF55120">
    <property type="entry name" value="Pseudouridine synthase"/>
    <property type="match status" value="1"/>
</dbReference>
<keyword evidence="2" id="KW-1185">Reference proteome</keyword>
<proteinExistence type="predicted"/>
<dbReference type="GO" id="GO:0009982">
    <property type="term" value="F:pseudouridine synthase activity"/>
    <property type="evidence" value="ECO:0007669"/>
    <property type="project" value="InterPro"/>
</dbReference>
<dbReference type="GO" id="GO:0003723">
    <property type="term" value="F:RNA binding"/>
    <property type="evidence" value="ECO:0007669"/>
    <property type="project" value="InterPro"/>
</dbReference>